<dbReference type="EMBL" id="QJKJ01005893">
    <property type="protein sequence ID" value="RDX88622.1"/>
    <property type="molecule type" value="Genomic_DNA"/>
</dbReference>
<reference evidence="2" key="1">
    <citation type="submission" date="2018-05" db="EMBL/GenBank/DDBJ databases">
        <title>Draft genome of Mucuna pruriens seed.</title>
        <authorList>
            <person name="Nnadi N.E."/>
            <person name="Vos R."/>
            <person name="Hasami M.H."/>
            <person name="Devisetty U.K."/>
            <person name="Aguiy J.C."/>
        </authorList>
    </citation>
    <scope>NUCLEOTIDE SEQUENCE [LARGE SCALE GENOMIC DNA]</scope>
    <source>
        <strain evidence="2">JCA_2017</strain>
    </source>
</reference>
<evidence type="ECO:0000259" key="1">
    <source>
        <dbReference type="PROSITE" id="PS50994"/>
    </source>
</evidence>
<sequence length="66" mass="7835">KLWVYVLKTKNQVLKKFKQFQALVERQSCKKVKCIRFDNGGEYCGPFDEYCRQQGIQHEKTPPKTP</sequence>
<proteinExistence type="predicted"/>
<dbReference type="PANTHER" id="PTHR42648:SF28">
    <property type="entry name" value="TRANSPOSON-ENCODED PROTEIN WITH RIBONUCLEASE H-LIKE AND RETROVIRUS ZINC FINGER-LIKE DOMAINS"/>
    <property type="match status" value="1"/>
</dbReference>
<dbReference type="PROSITE" id="PS50994">
    <property type="entry name" value="INTEGRASE"/>
    <property type="match status" value="1"/>
</dbReference>
<accession>A0A371GDJ2</accession>
<dbReference type="AlphaFoldDB" id="A0A371GDJ2"/>
<dbReference type="InterPro" id="IPR039537">
    <property type="entry name" value="Retrotran_Ty1/copia-like"/>
</dbReference>
<dbReference type="SUPFAM" id="SSF53098">
    <property type="entry name" value="Ribonuclease H-like"/>
    <property type="match status" value="1"/>
</dbReference>
<dbReference type="GO" id="GO:0015074">
    <property type="term" value="P:DNA integration"/>
    <property type="evidence" value="ECO:0007669"/>
    <property type="project" value="InterPro"/>
</dbReference>
<dbReference type="InterPro" id="IPR012337">
    <property type="entry name" value="RNaseH-like_sf"/>
</dbReference>
<dbReference type="Proteomes" id="UP000257109">
    <property type="component" value="Unassembled WGS sequence"/>
</dbReference>
<dbReference type="InterPro" id="IPR036397">
    <property type="entry name" value="RNaseH_sf"/>
</dbReference>
<dbReference type="PANTHER" id="PTHR42648">
    <property type="entry name" value="TRANSPOSASE, PUTATIVE-RELATED"/>
    <property type="match status" value="1"/>
</dbReference>
<feature type="domain" description="Integrase catalytic" evidence="1">
    <location>
        <begin position="1"/>
        <end position="66"/>
    </location>
</feature>
<gene>
    <name evidence="2" type="ORF">CR513_29768</name>
</gene>
<name>A0A371GDJ2_MUCPR</name>
<evidence type="ECO:0000313" key="3">
    <source>
        <dbReference type="Proteomes" id="UP000257109"/>
    </source>
</evidence>
<keyword evidence="3" id="KW-1185">Reference proteome</keyword>
<comment type="caution">
    <text evidence="2">The sequence shown here is derived from an EMBL/GenBank/DDBJ whole genome shotgun (WGS) entry which is preliminary data.</text>
</comment>
<dbReference type="Gene3D" id="3.30.420.10">
    <property type="entry name" value="Ribonuclease H-like superfamily/Ribonuclease H"/>
    <property type="match status" value="1"/>
</dbReference>
<organism evidence="2 3">
    <name type="scientific">Mucuna pruriens</name>
    <name type="common">Velvet bean</name>
    <name type="synonym">Dolichos pruriens</name>
    <dbReference type="NCBI Taxonomy" id="157652"/>
    <lineage>
        <taxon>Eukaryota</taxon>
        <taxon>Viridiplantae</taxon>
        <taxon>Streptophyta</taxon>
        <taxon>Embryophyta</taxon>
        <taxon>Tracheophyta</taxon>
        <taxon>Spermatophyta</taxon>
        <taxon>Magnoliopsida</taxon>
        <taxon>eudicotyledons</taxon>
        <taxon>Gunneridae</taxon>
        <taxon>Pentapetalae</taxon>
        <taxon>rosids</taxon>
        <taxon>fabids</taxon>
        <taxon>Fabales</taxon>
        <taxon>Fabaceae</taxon>
        <taxon>Papilionoideae</taxon>
        <taxon>50 kb inversion clade</taxon>
        <taxon>NPAAA clade</taxon>
        <taxon>indigoferoid/millettioid clade</taxon>
        <taxon>Phaseoleae</taxon>
        <taxon>Mucuna</taxon>
    </lineage>
</organism>
<dbReference type="InterPro" id="IPR001584">
    <property type="entry name" value="Integrase_cat-core"/>
</dbReference>
<feature type="non-terminal residue" evidence="2">
    <location>
        <position position="66"/>
    </location>
</feature>
<evidence type="ECO:0000313" key="2">
    <source>
        <dbReference type="EMBL" id="RDX88622.1"/>
    </source>
</evidence>
<feature type="non-terminal residue" evidence="2">
    <location>
        <position position="1"/>
    </location>
</feature>
<protein>
    <recommendedName>
        <fullName evidence="1">Integrase catalytic domain-containing protein</fullName>
    </recommendedName>
</protein>
<dbReference type="OrthoDB" id="1935865at2759"/>
<dbReference type="GO" id="GO:0003676">
    <property type="term" value="F:nucleic acid binding"/>
    <property type="evidence" value="ECO:0007669"/>
    <property type="project" value="InterPro"/>
</dbReference>